<feature type="repeat" description="RCC1" evidence="6">
    <location>
        <begin position="1103"/>
        <end position="1174"/>
    </location>
</feature>
<dbReference type="SUPFAM" id="SSF50985">
    <property type="entry name" value="RCC1/BLIP-II"/>
    <property type="match status" value="1"/>
</dbReference>
<feature type="repeat" description="RCC1" evidence="6">
    <location>
        <begin position="1045"/>
        <end position="1097"/>
    </location>
</feature>
<dbReference type="NCBIfam" id="TIGR03169">
    <property type="entry name" value="Nterm_to_SelD"/>
    <property type="match status" value="1"/>
</dbReference>
<feature type="region of interest" description="Disordered" evidence="7">
    <location>
        <begin position="1"/>
        <end position="24"/>
    </location>
</feature>
<dbReference type="InterPro" id="IPR036676">
    <property type="entry name" value="PurM-like_C_sf"/>
</dbReference>
<dbReference type="PROSITE" id="PS50012">
    <property type="entry name" value="RCC1_3"/>
    <property type="match status" value="2"/>
</dbReference>
<name>A0ABP0QMY4_9DINO</name>
<dbReference type="InterPro" id="IPR036921">
    <property type="entry name" value="PurM-like_N_sf"/>
</dbReference>
<dbReference type="InterPro" id="IPR010918">
    <property type="entry name" value="PurM-like_C_dom"/>
</dbReference>
<feature type="region of interest" description="Disordered" evidence="7">
    <location>
        <begin position="1315"/>
        <end position="1336"/>
    </location>
</feature>
<dbReference type="InterPro" id="IPR036188">
    <property type="entry name" value="FAD/NAD-bd_sf"/>
</dbReference>
<dbReference type="PANTHER" id="PTHR10256:SF0">
    <property type="entry name" value="INACTIVE SELENIDE, WATER DIKINASE-LIKE PROTEIN-RELATED"/>
    <property type="match status" value="1"/>
</dbReference>
<dbReference type="Gene3D" id="3.50.50.100">
    <property type="match status" value="1"/>
</dbReference>
<dbReference type="Pfam" id="PF07992">
    <property type="entry name" value="Pyr_redox_2"/>
    <property type="match status" value="1"/>
</dbReference>
<dbReference type="InterPro" id="IPR035969">
    <property type="entry name" value="Rab-GAP_TBC_sf"/>
</dbReference>
<dbReference type="Pfam" id="PF00566">
    <property type="entry name" value="RabGAP-TBC"/>
    <property type="match status" value="1"/>
</dbReference>
<dbReference type="SUPFAM" id="SSF55326">
    <property type="entry name" value="PurM N-terminal domain-like"/>
    <property type="match status" value="1"/>
</dbReference>
<sequence>MEEAGSQADEREDGRETAGTWKPSKTVLWPSLEDGTAELTWRQRLARVMELRAILGLERFHQIDVARRQGAGWGITTGVHHMQHLPGLVFRAADIAVAKATLQRAQRLFEEVPRQLELQQDWERTPIAKDLVLVGGGHSHVNVLRMLGMEPLPGVRVTLITRDVETPYSGMLPGHIAGLYTRRECHLDLNILARFARVRLIHGTCVGVDLEQRQVLLAEQRPPIRYDILSINIGSAPRVQEEVPRSVTPVKPIDGFGRRWARLLERLPSWTGPKTVLVVGGGAGGFELAVTMHERLKKELAQLGPSAATVTVGLVTRSGLLPQHTAGARALAMMVLKEKGIELYSGYEVSHAETGVLRCRDGRSLKYDECIWCTQGSPQSWVKSCGLRTDQDGFLLVDQQMRCHRTDGQPLCGDIFAGGDIASVDGHPRPKAGVFAVMAGLVLWINLRATLRGEKLVTYWPQSSFLGLLNLGDGTCIASRGVLAAKGAWLWHLKDWIDRRWMWNYFEGLPEMPSARVDVRAAKALGDQAEVLLRKATMRCGGCGAKVGASTLTQAQVVLGAGDDAAVVDFAASASRVVSTVQTIDFFRTFIDDPYLMGQVSAYHALSDVEAMGAIPISALALVQIPYALEEKQEEDLVQLMAGASTALKSVGCALVGGHTCEARELGLGFAVTGQLEENAMKKSSMKPGDALVLTKRLGTGTLFAADMRAKARGVWVAEALRRMASSNGPAAKILHGHGANACTDVTGFGLIGHLLEMCSQSQLEATVELSKVPLYEGALETMAMGIESSLQVANVRLRRAVKSTEEVRARAAYPLLFDPQTSGGLLASLPKVAAESCVRELLAAGLEATVIGEVTGPASELEMITVALDLALKTFAFGLFPRWTNDELPCKLHSYTCVASPTEIPGAPGFTTLSGGQDGCLGLTPEGDVHRWVAKAGCARGFTMEWSLSILKDEVGQRLQLREVALSSGPVPDIRRPSFGEDPAVAAVALMDSGEVFASQAWYDEGQDGTMVCPDWRLVPSLQSVLVVSVACGGGYAMALTAGGGLMAWGSSLCGAMGLGAASHVSEPTLVQGELARCRVAVVACGESHTVAATFDEEERLGSVYSWGLPTDGRLGYLDEEAHAQRSPRVVPWLEELSQRTFKGTPKRSSLRLPQRITQVACGTRHSVLICQGTIVCFGGDDYGQLGRSKDDLWPSRPGQTLPPFVHFPMLEDPKRVGTQEEARRLCCGPFHSACVCSQGHVHVWGLDLRQDGLEVSDGPWTVPYFGPERPVVALCCGAHFLVCSAEVVLPRMEVPVEVVQEELLLGCCEESADGNRRSSISWRPSHLPPKCKEESEHHRSLVRELERSVQRRLLQEQREEQLRREREERRERRLQEHTEMWLQFLPSFVPGSTIGPQMQRLWRQGLPPKVREVVWPLAIGNVLRITPELFEIYSRGKEQSTTCIAFDLPRTFPTLAFFDEGGPLHKDCERILEAYTCFRPDIGYVQGMSYLAAMLLLYLPSYQAFVGLCNLLNTPSVLGLYRLEPQAVACRARVFEQLCSQQLPAVSRCIRSVGLTPEMFLIDWFLTLFVKCLTVDVASVVWDLFLLDGEVVLYCTAIAILRILEDRILHPDGRRGAKAAAPDLESCCRVLNEELRNRVNDPDDLLWHIDQVRRKAPQRICAEIRAIENTEFGTGQRISGR</sequence>
<dbReference type="Gene3D" id="3.30.1330.10">
    <property type="entry name" value="PurM-like, N-terminal domain"/>
    <property type="match status" value="1"/>
</dbReference>
<dbReference type="NCBIfam" id="TIGR00476">
    <property type="entry name" value="selD"/>
    <property type="match status" value="1"/>
</dbReference>
<dbReference type="PANTHER" id="PTHR10256">
    <property type="entry name" value="SELENIDE, WATER DIKINASE"/>
    <property type="match status" value="1"/>
</dbReference>
<dbReference type="SUPFAM" id="SSF47923">
    <property type="entry name" value="Ypt/Rab-GAP domain of gyp1p"/>
    <property type="match status" value="2"/>
</dbReference>
<dbReference type="InterPro" id="IPR023753">
    <property type="entry name" value="FAD/NAD-binding_dom"/>
</dbReference>
<keyword evidence="5" id="KW-0711">Selenium</keyword>
<dbReference type="Gene3D" id="1.10.8.270">
    <property type="entry name" value="putative rabgap domain of human tbc1 domain family member 14 like domains"/>
    <property type="match status" value="1"/>
</dbReference>
<keyword evidence="1" id="KW-0808">Transferase</keyword>
<dbReference type="PROSITE" id="PS50086">
    <property type="entry name" value="TBC_RABGAP"/>
    <property type="match status" value="1"/>
</dbReference>
<evidence type="ECO:0000256" key="2">
    <source>
        <dbReference type="ARBA" id="ARBA00022741"/>
    </source>
</evidence>
<dbReference type="InterPro" id="IPR000408">
    <property type="entry name" value="Reg_chr_condens"/>
</dbReference>
<organism evidence="9 10">
    <name type="scientific">Durusdinium trenchii</name>
    <dbReference type="NCBI Taxonomy" id="1381693"/>
    <lineage>
        <taxon>Eukaryota</taxon>
        <taxon>Sar</taxon>
        <taxon>Alveolata</taxon>
        <taxon>Dinophyceae</taxon>
        <taxon>Suessiales</taxon>
        <taxon>Symbiodiniaceae</taxon>
        <taxon>Durusdinium</taxon>
    </lineage>
</organism>
<dbReference type="Pfam" id="PF00586">
    <property type="entry name" value="AIRS"/>
    <property type="match status" value="1"/>
</dbReference>
<accession>A0ABP0QMY4</accession>
<feature type="domain" description="Rab-GAP TBC" evidence="8">
    <location>
        <begin position="1407"/>
        <end position="1591"/>
    </location>
</feature>
<proteinExistence type="predicted"/>
<keyword evidence="10" id="KW-1185">Reference proteome</keyword>
<dbReference type="Pfam" id="PF00415">
    <property type="entry name" value="RCC1"/>
    <property type="match status" value="2"/>
</dbReference>
<evidence type="ECO:0000256" key="4">
    <source>
        <dbReference type="ARBA" id="ARBA00022840"/>
    </source>
</evidence>
<dbReference type="SUPFAM" id="SSF51905">
    <property type="entry name" value="FAD/NAD(P)-binding domain"/>
    <property type="match status" value="2"/>
</dbReference>
<dbReference type="InterPro" id="IPR017584">
    <property type="entry name" value="Pyridine_nucleo_diS_OxRdtase_N"/>
</dbReference>
<dbReference type="Proteomes" id="UP001642464">
    <property type="component" value="Unassembled WGS sequence"/>
</dbReference>
<evidence type="ECO:0000256" key="5">
    <source>
        <dbReference type="ARBA" id="ARBA00023266"/>
    </source>
</evidence>
<dbReference type="Gene3D" id="1.10.10.750">
    <property type="entry name" value="Ypt/Rab-GAP domain of gyp1p, domain 1"/>
    <property type="match status" value="1"/>
</dbReference>
<reference evidence="9 10" key="1">
    <citation type="submission" date="2024-02" db="EMBL/GenBank/DDBJ databases">
        <authorList>
            <person name="Chen Y."/>
            <person name="Shah S."/>
            <person name="Dougan E. K."/>
            <person name="Thang M."/>
            <person name="Chan C."/>
        </authorList>
    </citation>
    <scope>NUCLEOTIDE SEQUENCE [LARGE SCALE GENOMIC DNA]</scope>
</reference>
<dbReference type="InterPro" id="IPR004536">
    <property type="entry name" value="SPS/SelD"/>
</dbReference>
<keyword evidence="4" id="KW-0067">ATP-binding</keyword>
<dbReference type="Pfam" id="PF02769">
    <property type="entry name" value="AIRS_C"/>
    <property type="match status" value="1"/>
</dbReference>
<evidence type="ECO:0000313" key="9">
    <source>
        <dbReference type="EMBL" id="CAK9089314.1"/>
    </source>
</evidence>
<dbReference type="Gene3D" id="3.90.650.10">
    <property type="entry name" value="PurM-like C-terminal domain"/>
    <property type="match status" value="1"/>
</dbReference>
<evidence type="ECO:0000313" key="10">
    <source>
        <dbReference type="Proteomes" id="UP001642464"/>
    </source>
</evidence>
<dbReference type="InterPro" id="IPR000195">
    <property type="entry name" value="Rab-GAP-TBC_dom"/>
</dbReference>
<evidence type="ECO:0000256" key="1">
    <source>
        <dbReference type="ARBA" id="ARBA00022679"/>
    </source>
</evidence>
<dbReference type="InterPro" id="IPR009091">
    <property type="entry name" value="RCC1/BLIP-II"/>
</dbReference>
<dbReference type="EMBL" id="CAXAMM010039829">
    <property type="protein sequence ID" value="CAK9089314.1"/>
    <property type="molecule type" value="Genomic_DNA"/>
</dbReference>
<dbReference type="SMART" id="SM00164">
    <property type="entry name" value="TBC"/>
    <property type="match status" value="1"/>
</dbReference>
<protein>
    <submittedName>
        <fullName evidence="9">TBC1 domain family member 12</fullName>
    </submittedName>
</protein>
<dbReference type="CDD" id="cd02195">
    <property type="entry name" value="SelD"/>
    <property type="match status" value="1"/>
</dbReference>
<dbReference type="InterPro" id="IPR016188">
    <property type="entry name" value="PurM-like_N"/>
</dbReference>
<dbReference type="SUPFAM" id="SSF56042">
    <property type="entry name" value="PurM C-terminal domain-like"/>
    <property type="match status" value="1"/>
</dbReference>
<gene>
    <name evidence="9" type="ORF">SCF082_LOCUS42138</name>
</gene>
<dbReference type="Gene3D" id="1.10.472.80">
    <property type="entry name" value="Ypt/Rab-GAP domain of gyp1p, domain 3"/>
    <property type="match status" value="1"/>
</dbReference>
<evidence type="ECO:0000256" key="7">
    <source>
        <dbReference type="SAM" id="MobiDB-lite"/>
    </source>
</evidence>
<dbReference type="PROSITE" id="PS00626">
    <property type="entry name" value="RCC1_2"/>
    <property type="match status" value="1"/>
</dbReference>
<comment type="caution">
    <text evidence="9">The sequence shown here is derived from an EMBL/GenBank/DDBJ whole genome shotgun (WGS) entry which is preliminary data.</text>
</comment>
<evidence type="ECO:0000256" key="3">
    <source>
        <dbReference type="ARBA" id="ARBA00022777"/>
    </source>
</evidence>
<dbReference type="Gene3D" id="2.130.10.30">
    <property type="entry name" value="Regulator of chromosome condensation 1/beta-lactamase-inhibitor protein II"/>
    <property type="match status" value="1"/>
</dbReference>
<evidence type="ECO:0000259" key="8">
    <source>
        <dbReference type="PROSITE" id="PS50086"/>
    </source>
</evidence>
<keyword evidence="3" id="KW-0418">Kinase</keyword>
<evidence type="ECO:0000256" key="6">
    <source>
        <dbReference type="PROSITE-ProRule" id="PRU00235"/>
    </source>
</evidence>
<keyword evidence="2" id="KW-0547">Nucleotide-binding</keyword>